<feature type="transmembrane region" description="Helical" evidence="1">
    <location>
        <begin position="52"/>
        <end position="72"/>
    </location>
</feature>
<dbReference type="AlphaFoldDB" id="A0A9D1RVU6"/>
<evidence type="ECO:0000313" key="2">
    <source>
        <dbReference type="EMBL" id="HIW94555.1"/>
    </source>
</evidence>
<comment type="caution">
    <text evidence="2">The sequence shown here is derived from an EMBL/GenBank/DDBJ whole genome shotgun (WGS) entry which is preliminary data.</text>
</comment>
<accession>A0A9D1RVU6</accession>
<reference evidence="2" key="2">
    <citation type="submission" date="2021-04" db="EMBL/GenBank/DDBJ databases">
        <authorList>
            <person name="Gilroy R."/>
        </authorList>
    </citation>
    <scope>NUCLEOTIDE SEQUENCE</scope>
    <source>
        <strain evidence="2">ChiGjej6B6-1540</strain>
    </source>
</reference>
<proteinExistence type="predicted"/>
<organism evidence="2 3">
    <name type="scientific">Candidatus Flavonifractor merdipullorum</name>
    <dbReference type="NCBI Taxonomy" id="2838590"/>
    <lineage>
        <taxon>Bacteria</taxon>
        <taxon>Bacillati</taxon>
        <taxon>Bacillota</taxon>
        <taxon>Clostridia</taxon>
        <taxon>Eubacteriales</taxon>
        <taxon>Oscillospiraceae</taxon>
        <taxon>Flavonifractor</taxon>
    </lineage>
</organism>
<evidence type="ECO:0000313" key="3">
    <source>
        <dbReference type="Proteomes" id="UP000824192"/>
    </source>
</evidence>
<dbReference type="EMBL" id="DXGA01000182">
    <property type="protein sequence ID" value="HIW94555.1"/>
    <property type="molecule type" value="Genomic_DNA"/>
</dbReference>
<reference evidence="2" key="1">
    <citation type="journal article" date="2021" name="PeerJ">
        <title>Extensive microbial diversity within the chicken gut microbiome revealed by metagenomics and culture.</title>
        <authorList>
            <person name="Gilroy R."/>
            <person name="Ravi A."/>
            <person name="Getino M."/>
            <person name="Pursley I."/>
            <person name="Horton D.L."/>
            <person name="Alikhan N.F."/>
            <person name="Baker D."/>
            <person name="Gharbi K."/>
            <person name="Hall N."/>
            <person name="Watson M."/>
            <person name="Adriaenssens E.M."/>
            <person name="Foster-Nyarko E."/>
            <person name="Jarju S."/>
            <person name="Secka A."/>
            <person name="Antonio M."/>
            <person name="Oren A."/>
            <person name="Chaudhuri R.R."/>
            <person name="La Ragione R."/>
            <person name="Hildebrand F."/>
            <person name="Pallen M.J."/>
        </authorList>
    </citation>
    <scope>NUCLEOTIDE SEQUENCE</scope>
    <source>
        <strain evidence="2">ChiGjej6B6-1540</strain>
    </source>
</reference>
<keyword evidence="1" id="KW-0812">Transmembrane</keyword>
<gene>
    <name evidence="2" type="ORF">H9868_08480</name>
</gene>
<feature type="transmembrane region" description="Helical" evidence="1">
    <location>
        <begin position="232"/>
        <end position="252"/>
    </location>
</feature>
<name>A0A9D1RVU6_9FIRM</name>
<sequence length="258" mass="28666">MVKQVWMSRKMQRKSRYGLHMLGGIFGIAALALVVTGGGTVLGLSMGWPVELFSPVLCAGVTALMLVLSVGLGRRSVEDTTVFFLTEEDRLFVIDARRLADYGGDMVSTAAGFLKTQQFLRTLARSPHLPAGADEILRVEGIKENRSHYALACQVRRPNQRVIRRTYFLIKGMEDQEFLLRQLERREKWAGGPEVQENRKPVYILLGVLVCCGFGALCVLSHPAVARLPQSIYFPCLGAAFAALCCVVWLAIRQHRGE</sequence>
<evidence type="ECO:0000256" key="1">
    <source>
        <dbReference type="SAM" id="Phobius"/>
    </source>
</evidence>
<feature type="transmembrane region" description="Helical" evidence="1">
    <location>
        <begin position="21"/>
        <end position="46"/>
    </location>
</feature>
<feature type="transmembrane region" description="Helical" evidence="1">
    <location>
        <begin position="202"/>
        <end position="226"/>
    </location>
</feature>
<dbReference type="Proteomes" id="UP000824192">
    <property type="component" value="Unassembled WGS sequence"/>
</dbReference>
<protein>
    <submittedName>
        <fullName evidence="2">DUF4191 domain-containing protein</fullName>
    </submittedName>
</protein>
<keyword evidence="1" id="KW-0472">Membrane</keyword>
<keyword evidence="1" id="KW-1133">Transmembrane helix</keyword>